<evidence type="ECO:0000256" key="5">
    <source>
        <dbReference type="ARBA" id="ARBA00022989"/>
    </source>
</evidence>
<evidence type="ECO:0000256" key="1">
    <source>
        <dbReference type="ARBA" id="ARBA00004651"/>
    </source>
</evidence>
<evidence type="ECO:0000313" key="9">
    <source>
        <dbReference type="EMBL" id="CAE0461040.1"/>
    </source>
</evidence>
<dbReference type="PANTHER" id="PTHR30269">
    <property type="entry name" value="TRANSMEMBRANE PROTEIN YFCA"/>
    <property type="match status" value="1"/>
</dbReference>
<sequence>MIEAAIVFSIAAFVGNFGVALTGFGMAIFFLFVYNVGEFAGAMDADSCTSNRCGIKDAVFYQTISLFAALPVLLYRSRNVIREHKNKTLLVAFIPATIVGTPIGNFLQDHLPSDIVRLIVGIAITFALLNTLYRQIPQTECYKKRFLSSEKDDNDERKQGGSLGSKIDEKSNDEEEAEETNERFGDGSKSSSEKEELAEEGALEVMPLRIWGTISGFMSGFLGGLVGIRGPPLMIFFLYFAFPKNVVRANSMLILLVNVSIRVIYYIIEDASGTRDLSWFEKDLWYLYVSLAGCGVLGVPIGQYVASLVNQNQFKLIIAFMLLMAGMTNIIKGSIDIAKG</sequence>
<name>A0A7S3PZU5_9STRA</name>
<feature type="transmembrane region" description="Helical" evidence="8">
    <location>
        <begin position="312"/>
        <end position="331"/>
    </location>
</feature>
<gene>
    <name evidence="9" type="ORF">CDEB00056_LOCUS5881</name>
</gene>
<feature type="transmembrane region" description="Helical" evidence="8">
    <location>
        <begin position="7"/>
        <end position="34"/>
    </location>
</feature>
<feature type="transmembrane region" description="Helical" evidence="8">
    <location>
        <begin position="216"/>
        <end position="240"/>
    </location>
</feature>
<keyword evidence="5 8" id="KW-1133">Transmembrane helix</keyword>
<evidence type="ECO:0000256" key="3">
    <source>
        <dbReference type="ARBA" id="ARBA00022475"/>
    </source>
</evidence>
<reference evidence="9" key="1">
    <citation type="submission" date="2021-01" db="EMBL/GenBank/DDBJ databases">
        <authorList>
            <person name="Corre E."/>
            <person name="Pelletier E."/>
            <person name="Niang G."/>
            <person name="Scheremetjew M."/>
            <person name="Finn R."/>
            <person name="Kale V."/>
            <person name="Holt S."/>
            <person name="Cochrane G."/>
            <person name="Meng A."/>
            <person name="Brown T."/>
            <person name="Cohen L."/>
        </authorList>
    </citation>
    <scope>NUCLEOTIDE SEQUENCE</scope>
    <source>
        <strain evidence="9">MM31A-1</strain>
    </source>
</reference>
<keyword evidence="2" id="KW-0813">Transport</keyword>
<dbReference type="GO" id="GO:0005886">
    <property type="term" value="C:plasma membrane"/>
    <property type="evidence" value="ECO:0007669"/>
    <property type="project" value="UniProtKB-SubCell"/>
</dbReference>
<feature type="transmembrane region" description="Helical" evidence="8">
    <location>
        <begin position="114"/>
        <end position="133"/>
    </location>
</feature>
<accession>A0A7S3PZU5</accession>
<keyword evidence="6 8" id="KW-0472">Membrane</keyword>
<organism evidence="9">
    <name type="scientific">Chaetoceros debilis</name>
    <dbReference type="NCBI Taxonomy" id="122233"/>
    <lineage>
        <taxon>Eukaryota</taxon>
        <taxon>Sar</taxon>
        <taxon>Stramenopiles</taxon>
        <taxon>Ochrophyta</taxon>
        <taxon>Bacillariophyta</taxon>
        <taxon>Coscinodiscophyceae</taxon>
        <taxon>Chaetocerotophycidae</taxon>
        <taxon>Chaetocerotales</taxon>
        <taxon>Chaetocerotaceae</taxon>
        <taxon>Chaetoceros</taxon>
    </lineage>
</organism>
<feature type="region of interest" description="Disordered" evidence="7">
    <location>
        <begin position="152"/>
        <end position="193"/>
    </location>
</feature>
<evidence type="ECO:0000256" key="6">
    <source>
        <dbReference type="ARBA" id="ARBA00023136"/>
    </source>
</evidence>
<feature type="compositionally biased region" description="Basic and acidic residues" evidence="7">
    <location>
        <begin position="180"/>
        <end position="193"/>
    </location>
</feature>
<feature type="transmembrane region" description="Helical" evidence="8">
    <location>
        <begin position="246"/>
        <end position="265"/>
    </location>
</feature>
<keyword evidence="3" id="KW-1003">Cell membrane</keyword>
<dbReference type="PANTHER" id="PTHR30269:SF38">
    <property type="entry name" value="SULFITE EXPORTER TAUE_SAFE"/>
    <property type="match status" value="1"/>
</dbReference>
<dbReference type="EMBL" id="HBIO01007796">
    <property type="protein sequence ID" value="CAE0461040.1"/>
    <property type="molecule type" value="Transcribed_RNA"/>
</dbReference>
<proteinExistence type="predicted"/>
<dbReference type="AlphaFoldDB" id="A0A7S3PZU5"/>
<feature type="transmembrane region" description="Helical" evidence="8">
    <location>
        <begin position="285"/>
        <end position="306"/>
    </location>
</feature>
<feature type="transmembrane region" description="Helical" evidence="8">
    <location>
        <begin position="59"/>
        <end position="76"/>
    </location>
</feature>
<keyword evidence="4 8" id="KW-0812">Transmembrane</keyword>
<feature type="transmembrane region" description="Helical" evidence="8">
    <location>
        <begin position="88"/>
        <end position="108"/>
    </location>
</feature>
<evidence type="ECO:0000256" key="8">
    <source>
        <dbReference type="SAM" id="Phobius"/>
    </source>
</evidence>
<comment type="subcellular location">
    <subcellularLocation>
        <location evidence="1">Cell membrane</location>
        <topology evidence="1">Multi-pass membrane protein</topology>
    </subcellularLocation>
</comment>
<protein>
    <submittedName>
        <fullName evidence="9">Uncharacterized protein</fullName>
    </submittedName>
</protein>
<evidence type="ECO:0000256" key="2">
    <source>
        <dbReference type="ARBA" id="ARBA00022448"/>
    </source>
</evidence>
<dbReference type="InterPro" id="IPR052017">
    <property type="entry name" value="TSUP"/>
</dbReference>
<dbReference type="InterPro" id="IPR002781">
    <property type="entry name" value="TM_pro_TauE-like"/>
</dbReference>
<dbReference type="Pfam" id="PF01925">
    <property type="entry name" value="TauE"/>
    <property type="match status" value="1"/>
</dbReference>
<evidence type="ECO:0000256" key="7">
    <source>
        <dbReference type="SAM" id="MobiDB-lite"/>
    </source>
</evidence>
<evidence type="ECO:0000256" key="4">
    <source>
        <dbReference type="ARBA" id="ARBA00022692"/>
    </source>
</evidence>